<protein>
    <submittedName>
        <fullName evidence="3">Uncharacterized protein LOC106010118</fullName>
    </submittedName>
</protein>
<dbReference type="Proteomes" id="UP000694906">
    <property type="component" value="Unplaced"/>
</dbReference>
<feature type="region of interest" description="Disordered" evidence="1">
    <location>
        <begin position="138"/>
        <end position="210"/>
    </location>
</feature>
<evidence type="ECO:0000256" key="1">
    <source>
        <dbReference type="SAM" id="MobiDB-lite"/>
    </source>
</evidence>
<proteinExistence type="predicted"/>
<evidence type="ECO:0000313" key="3">
    <source>
        <dbReference type="RefSeq" id="XP_021121540.1"/>
    </source>
</evidence>
<keyword evidence="2" id="KW-1185">Reference proteome</keyword>
<feature type="region of interest" description="Disordered" evidence="1">
    <location>
        <begin position="21"/>
        <end position="46"/>
    </location>
</feature>
<dbReference type="RefSeq" id="XP_021121540.1">
    <property type="nucleotide sequence ID" value="XM_021265881.1"/>
</dbReference>
<dbReference type="GeneID" id="106010118"/>
<sequence length="263" mass="28942">MEFATELPLIAISGFSPSLIRHDSSSKSDRGTDIWEGAERKEEREKGSVRTVTLTTPFLLIFKDFVKILLLIASGMARSNCGHLLPLWARLEAAVLPPRSFSAWAAFGLQHPDAEPSRTGWTEPDWEVRKDTNRLLPALARGRGGPGPSSQDFISPRPARRPLPTATRHRPPRRATPALRPPALQSPAAAEGHAGRRTPGLGGGSPAGRRGSWIRGMCTWVKQPLKIQPASFSVRFPSPIAPSLPLKSRLPTQAQIKMRMFYR</sequence>
<dbReference type="AlphaFoldDB" id="A0AAX6TMA2"/>
<gene>
    <name evidence="3" type="primary">LOC106010118</name>
</gene>
<name>A0AAX6TMA2_HETGA</name>
<accession>A0AAX6TMA2</accession>
<reference evidence="3" key="1">
    <citation type="submission" date="2025-08" db="UniProtKB">
        <authorList>
            <consortium name="RefSeq"/>
        </authorList>
    </citation>
    <scope>IDENTIFICATION</scope>
</reference>
<evidence type="ECO:0000313" key="2">
    <source>
        <dbReference type="Proteomes" id="UP000694906"/>
    </source>
</evidence>
<organism evidence="2 3">
    <name type="scientific">Heterocephalus glaber</name>
    <name type="common">Naked mole rat</name>
    <dbReference type="NCBI Taxonomy" id="10181"/>
    <lineage>
        <taxon>Eukaryota</taxon>
        <taxon>Metazoa</taxon>
        <taxon>Chordata</taxon>
        <taxon>Craniata</taxon>
        <taxon>Vertebrata</taxon>
        <taxon>Euteleostomi</taxon>
        <taxon>Mammalia</taxon>
        <taxon>Eutheria</taxon>
        <taxon>Euarchontoglires</taxon>
        <taxon>Glires</taxon>
        <taxon>Rodentia</taxon>
        <taxon>Hystricomorpha</taxon>
        <taxon>Bathyergidae</taxon>
        <taxon>Heterocephalus</taxon>
    </lineage>
</organism>